<feature type="domain" description="Recombinase" evidence="1">
    <location>
        <begin position="6"/>
        <end position="120"/>
    </location>
</feature>
<evidence type="ECO:0000313" key="3">
    <source>
        <dbReference type="Proteomes" id="UP001174932"/>
    </source>
</evidence>
<protein>
    <submittedName>
        <fullName evidence="2">Recombinase family protein</fullName>
    </submittedName>
</protein>
<dbReference type="PROSITE" id="PS51737">
    <property type="entry name" value="RECOMBINASE_DNA_BIND"/>
    <property type="match status" value="1"/>
</dbReference>
<comment type="caution">
    <text evidence="2">The sequence shown here is derived from an EMBL/GenBank/DDBJ whole genome shotgun (WGS) entry which is preliminary data.</text>
</comment>
<organism evidence="2 3">
    <name type="scientific">Rhizobium alvei</name>
    <dbReference type="NCBI Taxonomy" id="1132659"/>
    <lineage>
        <taxon>Bacteria</taxon>
        <taxon>Pseudomonadati</taxon>
        <taxon>Pseudomonadota</taxon>
        <taxon>Alphaproteobacteria</taxon>
        <taxon>Hyphomicrobiales</taxon>
        <taxon>Rhizobiaceae</taxon>
        <taxon>Rhizobium/Agrobacterium group</taxon>
        <taxon>Rhizobium</taxon>
    </lineage>
</organism>
<proteinExistence type="predicted"/>
<evidence type="ECO:0000313" key="2">
    <source>
        <dbReference type="EMBL" id="MDO6962317.1"/>
    </source>
</evidence>
<accession>A0ABT8YFS9</accession>
<keyword evidence="3" id="KW-1185">Reference proteome</keyword>
<dbReference type="Gene3D" id="3.90.1750.20">
    <property type="entry name" value="Putative Large Serine Recombinase, Chain B, Domain 2"/>
    <property type="match status" value="1"/>
</dbReference>
<name>A0ABT8YFS9_9HYPH</name>
<dbReference type="Proteomes" id="UP001174932">
    <property type="component" value="Unassembled WGS sequence"/>
</dbReference>
<evidence type="ECO:0000259" key="1">
    <source>
        <dbReference type="PROSITE" id="PS51737"/>
    </source>
</evidence>
<dbReference type="InterPro" id="IPR011109">
    <property type="entry name" value="DNA_bind_recombinase_dom"/>
</dbReference>
<dbReference type="InterPro" id="IPR038109">
    <property type="entry name" value="DNA_bind_recomb_sf"/>
</dbReference>
<gene>
    <name evidence="2" type="ORF">Q4481_00015</name>
</gene>
<dbReference type="EMBL" id="JAUOZU010000001">
    <property type="protein sequence ID" value="MDO6962317.1"/>
    <property type="molecule type" value="Genomic_DNA"/>
</dbReference>
<dbReference type="Pfam" id="PF07508">
    <property type="entry name" value="Recombinase"/>
    <property type="match status" value="1"/>
</dbReference>
<reference evidence="2" key="1">
    <citation type="journal article" date="2015" name="Int. J. Syst. Evol. Microbiol.">
        <title>Rhizobium alvei sp. nov., isolated from a freshwater river.</title>
        <authorList>
            <person name="Sheu S.Y."/>
            <person name="Huang H.W."/>
            <person name="Young C.C."/>
            <person name="Chen W.M."/>
        </authorList>
    </citation>
    <scope>NUCLEOTIDE SEQUENCE</scope>
    <source>
        <strain evidence="2">TNR-22</strain>
    </source>
</reference>
<reference evidence="2" key="2">
    <citation type="submission" date="2023-07" db="EMBL/GenBank/DDBJ databases">
        <authorList>
            <person name="Shen H."/>
        </authorList>
    </citation>
    <scope>NUCLEOTIDE SEQUENCE</scope>
    <source>
        <strain evidence="2">TNR-22</strain>
    </source>
</reference>
<dbReference type="RefSeq" id="WP_304374744.1">
    <property type="nucleotide sequence ID" value="NZ_JAUOZU010000001.1"/>
</dbReference>
<sequence>MGGRVPLGYRRNNRKLEVDEDDADYVRYLFRRVLELKSVSAVKHEIDAACESYAMGNAEMETPRRWRAMTHGQLRYLLSNPTYIGKFTHRGRLHDGEQQAIVSQDLFDAVQAEISEIRTVGRRGRGAPDIHLLNGIAYDETGDRLSPSSAAKGLRRYRYYLSHRLQKNSRGRRDGWRLPADEFERIALSQATAVLENATLISTWLEQAGAGNAIAEALTRLTTLKDDLASPDPFRRRDSIRLIFKAITVAPSDIRFDINRDALIKALIPEDQQGAIKPTIPRMTKPPPSPCR</sequence>